<feature type="domain" description="Novel STAND NTPase 1" evidence="2">
    <location>
        <begin position="281"/>
        <end position="662"/>
    </location>
</feature>
<reference evidence="3 4" key="1">
    <citation type="submission" date="2015-07" db="EMBL/GenBank/DDBJ databases">
        <title>Whole genome sequence of Ardenticatena maritima DSM 23922.</title>
        <authorList>
            <person name="Hemp J."/>
            <person name="Ward L.M."/>
            <person name="Pace L.A."/>
            <person name="Fischer W.W."/>
        </authorList>
    </citation>
    <scope>NUCLEOTIDE SEQUENCE [LARGE SCALE GENOMIC DNA]</scope>
    <source>
        <strain evidence="3 4">110S</strain>
    </source>
</reference>
<keyword evidence="1" id="KW-0812">Transmembrane</keyword>
<dbReference type="EMBL" id="LGKN01000006">
    <property type="protein sequence ID" value="KPL87192.1"/>
    <property type="molecule type" value="Genomic_DNA"/>
</dbReference>
<dbReference type="InterPro" id="IPR049052">
    <property type="entry name" value="nSTAND1"/>
</dbReference>
<protein>
    <recommendedName>
        <fullName evidence="2">Novel STAND NTPase 1 domain-containing protein</fullName>
    </recommendedName>
</protein>
<dbReference type="Pfam" id="PF13646">
    <property type="entry name" value="HEAT_2"/>
    <property type="match status" value="1"/>
</dbReference>
<proteinExistence type="predicted"/>
<dbReference type="InterPro" id="IPR016024">
    <property type="entry name" value="ARM-type_fold"/>
</dbReference>
<dbReference type="Gene3D" id="3.40.50.300">
    <property type="entry name" value="P-loop containing nucleotide triphosphate hydrolases"/>
    <property type="match status" value="1"/>
</dbReference>
<feature type="transmembrane region" description="Helical" evidence="1">
    <location>
        <begin position="842"/>
        <end position="860"/>
    </location>
</feature>
<evidence type="ECO:0000256" key="1">
    <source>
        <dbReference type="SAM" id="Phobius"/>
    </source>
</evidence>
<gene>
    <name evidence="3" type="ORF">SE16_11755</name>
</gene>
<dbReference type="Pfam" id="PF13289">
    <property type="entry name" value="SIR2_2"/>
    <property type="match status" value="1"/>
</dbReference>
<evidence type="ECO:0000313" key="3">
    <source>
        <dbReference type="EMBL" id="KPL87192.1"/>
    </source>
</evidence>
<sequence>MTTILIDQLATQLLQDNVVFVVGTGLHGQGRQALDQQLAEYLAQTFAIGPPDRALSLVARDVEVQVGRATLLAALRDGLQTLMPRPDVVHQLLAEALPPFAKVVTTRFDRALETALEQFGKAYVRIRRDADLPFFDESRIALIKLQGDIEDPEHLYITEDDVRRFLRSMSALHDVVRAYFATKTLVFVGYNLEHPIVRDMFDQIEDLMGQFRRPAFALVPRLPPENEVAYWKRRNVTLIETDLPDFFERLAVAVERLQQQTVEPPPNPLENRITSARPERPYKALESFTQSDAAIFAGRQEESRRLTHRILARRHVVLYGGSGSGKTSLLQAGVAPRLAAMRALLISTTPVASTSLLERIQSALREECQALSLPVSGEEPATLIRQLQHALGGPLVLVIDQFEQFFVQTPLDEQPTQLGEVMALLADRSLDIRLVLVMREEFIGRLDALRETFPGLLDVRFYLPPLARETARAALEDPAALFGVTWEPPLLERLLDDLTDETGRVVPPHLQIVADALYRHVVEGEGRTTLTSEDLEWLGGTIALLGRYLDDIIATFPPPEQPRIRMVLGLLVGSSGLKTRVALDEIARSADLDGDTAQHLLEQLVAQRLVRRYETPSGIYYELTHDYLAANIARWLGEAFWAAQKAREILRSAVREWRERGRLLPPDDLALIERHRSRLRLSADEQALCFASAIAYGTSPMNEAPSSAFTPIFTRLLEYPEPFVRARAARAVGEWALSPHVDTLPHLAIDDPDETVRQAAVDAIAMLPLPLLREATSRLVSAWQTDHPHAPEALYHLRDIQPQVEQFLPAKWRGQVRRVVWRRRWARRRDFIAAQTLQGARWGALVGGGLVGMLTVMLMAEQSVRGGTLLATGLVGMLVGGMLGALAGAVPRFVGVLIRELGDGAWAQRAQWIMLGLYGVAGLIALWIVWLVLR</sequence>
<feature type="transmembrane region" description="Helical" evidence="1">
    <location>
        <begin position="910"/>
        <end position="933"/>
    </location>
</feature>
<dbReference type="SUPFAM" id="SSF52540">
    <property type="entry name" value="P-loop containing nucleoside triphosphate hydrolases"/>
    <property type="match status" value="1"/>
</dbReference>
<dbReference type="Gene3D" id="1.25.10.10">
    <property type="entry name" value="Leucine-rich Repeat Variant"/>
    <property type="match status" value="1"/>
</dbReference>
<dbReference type="InterPro" id="IPR011989">
    <property type="entry name" value="ARM-like"/>
</dbReference>
<keyword evidence="1" id="KW-1133">Transmembrane helix</keyword>
<evidence type="ECO:0000259" key="2">
    <source>
        <dbReference type="Pfam" id="PF20703"/>
    </source>
</evidence>
<dbReference type="Pfam" id="PF20703">
    <property type="entry name" value="nSTAND1"/>
    <property type="match status" value="1"/>
</dbReference>
<dbReference type="InterPro" id="IPR027417">
    <property type="entry name" value="P-loop_NTPase"/>
</dbReference>
<dbReference type="AlphaFoldDB" id="A0A0P6YC99"/>
<dbReference type="RefSeq" id="WP_060687633.1">
    <property type="nucleotide sequence ID" value="NZ_LGKN01000006.1"/>
</dbReference>
<name>A0A0P6YC99_9CHLR</name>
<dbReference type="Proteomes" id="UP000050502">
    <property type="component" value="Unassembled WGS sequence"/>
</dbReference>
<keyword evidence="1" id="KW-0472">Membrane</keyword>
<dbReference type="SUPFAM" id="SSF48371">
    <property type="entry name" value="ARM repeat"/>
    <property type="match status" value="1"/>
</dbReference>
<organism evidence="3 4">
    <name type="scientific">Ardenticatena maritima</name>
    <dbReference type="NCBI Taxonomy" id="872965"/>
    <lineage>
        <taxon>Bacteria</taxon>
        <taxon>Bacillati</taxon>
        <taxon>Chloroflexota</taxon>
        <taxon>Ardenticatenia</taxon>
        <taxon>Ardenticatenales</taxon>
        <taxon>Ardenticatenaceae</taxon>
        <taxon>Ardenticatena</taxon>
    </lineage>
</organism>
<feature type="transmembrane region" description="Helical" evidence="1">
    <location>
        <begin position="867"/>
        <end position="890"/>
    </location>
</feature>
<accession>A0A0P6YC99</accession>
<evidence type="ECO:0000313" key="4">
    <source>
        <dbReference type="Proteomes" id="UP000050502"/>
    </source>
</evidence>
<comment type="caution">
    <text evidence="3">The sequence shown here is derived from an EMBL/GenBank/DDBJ whole genome shotgun (WGS) entry which is preliminary data.</text>
</comment>